<reference evidence="1" key="1">
    <citation type="journal article" date="2014" name="Front. Microbiol.">
        <title>High frequency of phylogenetically diverse reductive dehalogenase-homologous genes in deep subseafloor sedimentary metagenomes.</title>
        <authorList>
            <person name="Kawai M."/>
            <person name="Futagami T."/>
            <person name="Toyoda A."/>
            <person name="Takaki Y."/>
            <person name="Nishi S."/>
            <person name="Hori S."/>
            <person name="Arai W."/>
            <person name="Tsubouchi T."/>
            <person name="Morono Y."/>
            <person name="Uchiyama I."/>
            <person name="Ito T."/>
            <person name="Fujiyama A."/>
            <person name="Inagaki F."/>
            <person name="Takami H."/>
        </authorList>
    </citation>
    <scope>NUCLEOTIDE SEQUENCE</scope>
    <source>
        <strain evidence="1">Expedition CK06-06</strain>
    </source>
</reference>
<accession>X1AE10</accession>
<evidence type="ECO:0000313" key="1">
    <source>
        <dbReference type="EMBL" id="GAG58286.1"/>
    </source>
</evidence>
<dbReference type="AlphaFoldDB" id="X1AE10"/>
<gene>
    <name evidence="1" type="ORF">S01H4_13955</name>
</gene>
<proteinExistence type="predicted"/>
<protein>
    <recommendedName>
        <fullName evidence="2">Coenzyme Q-binding protein COQ10 START domain-containing protein</fullName>
    </recommendedName>
</protein>
<comment type="caution">
    <text evidence="1">The sequence shown here is derived from an EMBL/GenBank/DDBJ whole genome shotgun (WGS) entry which is preliminary data.</text>
</comment>
<dbReference type="EMBL" id="BART01006131">
    <property type="protein sequence ID" value="GAG58286.1"/>
    <property type="molecule type" value="Genomic_DNA"/>
</dbReference>
<evidence type="ECO:0008006" key="2">
    <source>
        <dbReference type="Google" id="ProtNLM"/>
    </source>
</evidence>
<sequence length="174" mass="19975">MNLFLTSNIISKVLEIDNCNKDVFIEALYKPNIWEKAAPVKSMKVEFISPNVFRSEIIDEVKLTVGNLLNIPIEMTGELVLLDEGEIPQKGRLIKFNVRNNKNIKELEGRIRIKDISLNKTKIGVFVDHFTFSSDFLNLIGKNAGELILRSKITDLLRNLEKFCKKNDLKELLK</sequence>
<name>X1AE10_9ZZZZ</name>
<organism evidence="1">
    <name type="scientific">marine sediment metagenome</name>
    <dbReference type="NCBI Taxonomy" id="412755"/>
    <lineage>
        <taxon>unclassified sequences</taxon>
        <taxon>metagenomes</taxon>
        <taxon>ecological metagenomes</taxon>
    </lineage>
</organism>